<accession>A0AAE0J6N5</accession>
<feature type="compositionally biased region" description="Acidic residues" evidence="1">
    <location>
        <begin position="64"/>
        <end position="77"/>
    </location>
</feature>
<feature type="compositionally biased region" description="Polar residues" evidence="1">
    <location>
        <begin position="130"/>
        <end position="150"/>
    </location>
</feature>
<dbReference type="Proteomes" id="UP001286456">
    <property type="component" value="Unassembled WGS sequence"/>
</dbReference>
<proteinExistence type="predicted"/>
<reference evidence="2" key="1">
    <citation type="journal article" date="2023" name="Mol. Phylogenet. Evol.">
        <title>Genome-scale phylogeny and comparative genomics of the fungal order Sordariales.</title>
        <authorList>
            <person name="Hensen N."/>
            <person name="Bonometti L."/>
            <person name="Westerberg I."/>
            <person name="Brannstrom I.O."/>
            <person name="Guillou S."/>
            <person name="Cros-Aarteil S."/>
            <person name="Calhoun S."/>
            <person name="Haridas S."/>
            <person name="Kuo A."/>
            <person name="Mondo S."/>
            <person name="Pangilinan J."/>
            <person name="Riley R."/>
            <person name="LaButti K."/>
            <person name="Andreopoulos B."/>
            <person name="Lipzen A."/>
            <person name="Chen C."/>
            <person name="Yan M."/>
            <person name="Daum C."/>
            <person name="Ng V."/>
            <person name="Clum A."/>
            <person name="Steindorff A."/>
            <person name="Ohm R.A."/>
            <person name="Martin F."/>
            <person name="Silar P."/>
            <person name="Natvig D.O."/>
            <person name="Lalanne C."/>
            <person name="Gautier V."/>
            <person name="Ament-Velasquez S.L."/>
            <person name="Kruys A."/>
            <person name="Hutchinson M.I."/>
            <person name="Powell A.J."/>
            <person name="Barry K."/>
            <person name="Miller A.N."/>
            <person name="Grigoriev I.V."/>
            <person name="Debuchy R."/>
            <person name="Gladieux P."/>
            <person name="Hiltunen Thoren M."/>
            <person name="Johannesson H."/>
        </authorList>
    </citation>
    <scope>NUCLEOTIDE SEQUENCE</scope>
    <source>
        <strain evidence="2">SMH4131-1</strain>
    </source>
</reference>
<feature type="region of interest" description="Disordered" evidence="1">
    <location>
        <begin position="120"/>
        <end position="150"/>
    </location>
</feature>
<name>A0AAE0J6N5_9PEZI</name>
<keyword evidence="3" id="KW-1185">Reference proteome</keyword>
<protein>
    <submittedName>
        <fullName evidence="2">Uncharacterized protein</fullName>
    </submittedName>
</protein>
<comment type="caution">
    <text evidence="2">The sequence shown here is derived from an EMBL/GenBank/DDBJ whole genome shotgun (WGS) entry which is preliminary data.</text>
</comment>
<evidence type="ECO:0000256" key="1">
    <source>
        <dbReference type="SAM" id="MobiDB-lite"/>
    </source>
</evidence>
<dbReference type="EMBL" id="JAUEPO010000001">
    <property type="protein sequence ID" value="KAK3337560.1"/>
    <property type="molecule type" value="Genomic_DNA"/>
</dbReference>
<evidence type="ECO:0000313" key="3">
    <source>
        <dbReference type="Proteomes" id="UP001286456"/>
    </source>
</evidence>
<sequence length="224" mass="25036">MAELLANPAERRLLLASAEQNEQQLSSLAHSTGGFAFDMAQFGRELAVSKEGSSVELRSSSSSDYDDDFFDALETPEPEATQTPALALEKVETRDQLKSFVAQSPDCLYIRSDNLNSPRVVSDQRPLLRPQSTTESPTQRRNATTASSHSIEVIGRKEESVGGTWSFLNVMTPEQVFLRRKKRQEENTILNEVIDDLDAVFISTIEVDPARFEGFERRFTSGEQ</sequence>
<organism evidence="2 3">
    <name type="scientific">Cercophora scortea</name>
    <dbReference type="NCBI Taxonomy" id="314031"/>
    <lineage>
        <taxon>Eukaryota</taxon>
        <taxon>Fungi</taxon>
        <taxon>Dikarya</taxon>
        <taxon>Ascomycota</taxon>
        <taxon>Pezizomycotina</taxon>
        <taxon>Sordariomycetes</taxon>
        <taxon>Sordariomycetidae</taxon>
        <taxon>Sordariales</taxon>
        <taxon>Lasiosphaeriaceae</taxon>
        <taxon>Cercophora</taxon>
    </lineage>
</organism>
<feature type="region of interest" description="Disordered" evidence="1">
    <location>
        <begin position="51"/>
        <end position="83"/>
    </location>
</feature>
<reference evidence="2" key="2">
    <citation type="submission" date="2023-06" db="EMBL/GenBank/DDBJ databases">
        <authorList>
            <consortium name="Lawrence Berkeley National Laboratory"/>
            <person name="Haridas S."/>
            <person name="Hensen N."/>
            <person name="Bonometti L."/>
            <person name="Westerberg I."/>
            <person name="Brannstrom I.O."/>
            <person name="Guillou S."/>
            <person name="Cros-Aarteil S."/>
            <person name="Calhoun S."/>
            <person name="Kuo A."/>
            <person name="Mondo S."/>
            <person name="Pangilinan J."/>
            <person name="Riley R."/>
            <person name="Labutti K."/>
            <person name="Andreopoulos B."/>
            <person name="Lipzen A."/>
            <person name="Chen C."/>
            <person name="Yanf M."/>
            <person name="Daum C."/>
            <person name="Ng V."/>
            <person name="Clum A."/>
            <person name="Steindorff A."/>
            <person name="Ohm R."/>
            <person name="Martin F."/>
            <person name="Silar P."/>
            <person name="Natvig D."/>
            <person name="Lalanne C."/>
            <person name="Gautier V."/>
            <person name="Ament-Velasquez S.L."/>
            <person name="Kruys A."/>
            <person name="Hutchinson M.I."/>
            <person name="Powell A.J."/>
            <person name="Barry K."/>
            <person name="Miller A.N."/>
            <person name="Grigoriev I.V."/>
            <person name="Debuchy R."/>
            <person name="Gladieux P."/>
            <person name="Thoren M.H."/>
            <person name="Johannesson H."/>
        </authorList>
    </citation>
    <scope>NUCLEOTIDE SEQUENCE</scope>
    <source>
        <strain evidence="2">SMH4131-1</strain>
    </source>
</reference>
<evidence type="ECO:0000313" key="2">
    <source>
        <dbReference type="EMBL" id="KAK3337560.1"/>
    </source>
</evidence>
<dbReference type="AlphaFoldDB" id="A0AAE0J6N5"/>
<gene>
    <name evidence="2" type="ORF">B0T19DRAFT_438210</name>
</gene>